<dbReference type="EMBL" id="SRRU01000006">
    <property type="protein sequence ID" value="TGN82364.1"/>
    <property type="molecule type" value="Genomic_DNA"/>
</dbReference>
<dbReference type="Proteomes" id="UP000298513">
    <property type="component" value="Unassembled WGS sequence"/>
</dbReference>
<evidence type="ECO:0000256" key="1">
    <source>
        <dbReference type="ARBA" id="ARBA00023002"/>
    </source>
</evidence>
<dbReference type="PANTHER" id="PTHR48083:SF19">
    <property type="entry name" value="FLAVIN-DEPENDENT MONOOXYGENASE, OXYGENASE SUBUNIT HSAA"/>
    <property type="match status" value="1"/>
</dbReference>
<organism evidence="3 4">
    <name type="scientific">Streptomyces griseoluteus</name>
    <dbReference type="NCBI Taxonomy" id="29306"/>
    <lineage>
        <taxon>Bacteria</taxon>
        <taxon>Bacillati</taxon>
        <taxon>Actinomycetota</taxon>
        <taxon>Actinomycetes</taxon>
        <taxon>Kitasatosporales</taxon>
        <taxon>Streptomycetaceae</taxon>
        <taxon>Streptomyces</taxon>
    </lineage>
</organism>
<dbReference type="InterPro" id="IPR013107">
    <property type="entry name" value="Acyl-CoA_DH_C"/>
</dbReference>
<keyword evidence="4" id="KW-1185">Reference proteome</keyword>
<dbReference type="GO" id="GO:0016787">
    <property type="term" value="F:hydrolase activity"/>
    <property type="evidence" value="ECO:0007669"/>
    <property type="project" value="UniProtKB-KW"/>
</dbReference>
<keyword evidence="1" id="KW-0560">Oxidoreductase</keyword>
<dbReference type="InterPro" id="IPR037069">
    <property type="entry name" value="AcylCoA_DH/ox_N_sf"/>
</dbReference>
<dbReference type="Pfam" id="PF08028">
    <property type="entry name" value="Acyl-CoA_dh_2"/>
    <property type="match status" value="1"/>
</dbReference>
<dbReference type="InterPro" id="IPR046373">
    <property type="entry name" value="Acyl-CoA_Oxase/DH_mid-dom_sf"/>
</dbReference>
<feature type="domain" description="Acyl-CoA dehydrogenase C-terminal" evidence="2">
    <location>
        <begin position="247"/>
        <end position="377"/>
    </location>
</feature>
<protein>
    <submittedName>
        <fullName evidence="3">Hydrolase</fullName>
    </submittedName>
</protein>
<dbReference type="GO" id="GO:0005737">
    <property type="term" value="C:cytoplasm"/>
    <property type="evidence" value="ECO:0007669"/>
    <property type="project" value="TreeGrafter"/>
</dbReference>
<dbReference type="PIRSF" id="PIRSF016578">
    <property type="entry name" value="HsaA"/>
    <property type="match status" value="1"/>
</dbReference>
<keyword evidence="3" id="KW-0378">Hydrolase</keyword>
<accession>A0A4Z1DHZ8</accession>
<evidence type="ECO:0000313" key="3">
    <source>
        <dbReference type="EMBL" id="TGN82364.1"/>
    </source>
</evidence>
<dbReference type="GO" id="GO:0050660">
    <property type="term" value="F:flavin adenine dinucleotide binding"/>
    <property type="evidence" value="ECO:0007669"/>
    <property type="project" value="InterPro"/>
</dbReference>
<dbReference type="GeneID" id="91531468"/>
<dbReference type="InterPro" id="IPR036250">
    <property type="entry name" value="AcylCo_DH-like_C"/>
</dbReference>
<dbReference type="SUPFAM" id="SSF56645">
    <property type="entry name" value="Acyl-CoA dehydrogenase NM domain-like"/>
    <property type="match status" value="1"/>
</dbReference>
<dbReference type="GO" id="GO:0003995">
    <property type="term" value="F:acyl-CoA dehydrogenase activity"/>
    <property type="evidence" value="ECO:0007669"/>
    <property type="project" value="TreeGrafter"/>
</dbReference>
<dbReference type="PANTHER" id="PTHR48083">
    <property type="entry name" value="MEDIUM-CHAIN SPECIFIC ACYL-COA DEHYDROGENASE, MITOCHONDRIAL-RELATED"/>
    <property type="match status" value="1"/>
</dbReference>
<proteinExistence type="predicted"/>
<sequence>MRTNNDIGTVEETVTSPQKAGTLLSAAEDVAALAGDQAARADETRRLDPDVMKAVLGAGFARHFVPVEHGGAAGTFAELTEALVTVGTACAASSWSASIVAGLGRMAGFLPAEGRAEVWKDGPDAVVVGSLAPLGRAKAVPGGWRLSGTWPSISVVDFSDWALVRAVVADSEGQALRVFVVPRSGYEIQDTWSNVGMRATGSNTLVVDDVFVPDARTLEGDDLFQGRPRTSSAACHSVPLQAVNGLSFAAPALGAARGALAVWSDYATAKFRSAPREPGGPGISRGFYATTLARAAGEIDTAYLLLDRAGRVADRGAGVTPLEAARNTRDCALAVETSVTAVNRIFGAAGTSGHSTASSLQRFWRDANAAATHVGLQFEPAAMAYASAVSAHLPDTK</sequence>
<dbReference type="GO" id="GO:0016712">
    <property type="term" value="F:oxidoreductase activity, acting on paired donors, with incorporation or reduction of molecular oxygen, reduced flavin or flavoprotein as one donor, and incorporation of one atom of oxygen"/>
    <property type="evidence" value="ECO:0007669"/>
    <property type="project" value="TreeGrafter"/>
</dbReference>
<gene>
    <name evidence="3" type="ORF">E5082_18245</name>
</gene>
<evidence type="ECO:0000313" key="4">
    <source>
        <dbReference type="Proteomes" id="UP000298513"/>
    </source>
</evidence>
<dbReference type="SUPFAM" id="SSF47203">
    <property type="entry name" value="Acyl-CoA dehydrogenase C-terminal domain-like"/>
    <property type="match status" value="1"/>
</dbReference>
<dbReference type="Gene3D" id="1.10.540.10">
    <property type="entry name" value="Acyl-CoA dehydrogenase/oxidase, N-terminal domain"/>
    <property type="match status" value="1"/>
</dbReference>
<dbReference type="AlphaFoldDB" id="A0A4Z1DHZ8"/>
<dbReference type="Gene3D" id="2.40.110.10">
    <property type="entry name" value="Butyryl-CoA Dehydrogenase, subunit A, domain 2"/>
    <property type="match status" value="1"/>
</dbReference>
<dbReference type="RefSeq" id="WP_135792310.1">
    <property type="nucleotide sequence ID" value="NZ_BNBQ01000005.1"/>
</dbReference>
<name>A0A4Z1DHZ8_STRGP</name>
<dbReference type="InterPro" id="IPR009100">
    <property type="entry name" value="AcylCoA_DH/oxidase_NM_dom_sf"/>
</dbReference>
<dbReference type="Gene3D" id="1.20.140.10">
    <property type="entry name" value="Butyryl-CoA Dehydrogenase, subunit A, domain 3"/>
    <property type="match status" value="1"/>
</dbReference>
<reference evidence="3 4" key="1">
    <citation type="submission" date="2019-04" db="EMBL/GenBank/DDBJ databases">
        <title>Streptomyces sp. nov. Bv016 isolated from bark of Buahinia variegata.</title>
        <authorList>
            <person name="Kanchanasin P."/>
            <person name="Tanasupawat S."/>
            <person name="Yuki M."/>
            <person name="Kudo T."/>
        </authorList>
    </citation>
    <scope>NUCLEOTIDE SEQUENCE [LARGE SCALE GENOMIC DNA]</scope>
    <source>
        <strain evidence="3 4">JCM 4765</strain>
    </source>
</reference>
<dbReference type="GO" id="GO:0033539">
    <property type="term" value="P:fatty acid beta-oxidation using acyl-CoA dehydrogenase"/>
    <property type="evidence" value="ECO:0007669"/>
    <property type="project" value="TreeGrafter"/>
</dbReference>
<comment type="caution">
    <text evidence="3">The sequence shown here is derived from an EMBL/GenBank/DDBJ whole genome shotgun (WGS) entry which is preliminary data.</text>
</comment>
<dbReference type="InterPro" id="IPR050741">
    <property type="entry name" value="Acyl-CoA_dehydrogenase"/>
</dbReference>
<evidence type="ECO:0000259" key="2">
    <source>
        <dbReference type="Pfam" id="PF08028"/>
    </source>
</evidence>